<dbReference type="InterPro" id="IPR036388">
    <property type="entry name" value="WH-like_DNA-bd_sf"/>
</dbReference>
<feature type="compositionally biased region" description="Polar residues" evidence="4">
    <location>
        <begin position="1"/>
        <end position="10"/>
    </location>
</feature>
<evidence type="ECO:0000313" key="7">
    <source>
        <dbReference type="Proteomes" id="UP000006352"/>
    </source>
</evidence>
<dbReference type="STRING" id="599839.J4GJ12"/>
<gene>
    <name evidence="6" type="ORF">FIBRA_00963</name>
</gene>
<dbReference type="GO" id="GO:0030527">
    <property type="term" value="F:structural constituent of chromatin"/>
    <property type="evidence" value="ECO:0007669"/>
    <property type="project" value="InterPro"/>
</dbReference>
<feature type="compositionally biased region" description="Basic residues" evidence="4">
    <location>
        <begin position="190"/>
        <end position="201"/>
    </location>
</feature>
<dbReference type="GO" id="GO:0003677">
    <property type="term" value="F:DNA binding"/>
    <property type="evidence" value="ECO:0007669"/>
    <property type="project" value="UniProtKB-KW"/>
</dbReference>
<dbReference type="Proteomes" id="UP000006352">
    <property type="component" value="Unassembled WGS sequence"/>
</dbReference>
<dbReference type="GO" id="GO:0006334">
    <property type="term" value="P:nucleosome assembly"/>
    <property type="evidence" value="ECO:0007669"/>
    <property type="project" value="InterPro"/>
</dbReference>
<evidence type="ECO:0000256" key="3">
    <source>
        <dbReference type="RuleBase" id="RU003894"/>
    </source>
</evidence>
<evidence type="ECO:0000256" key="1">
    <source>
        <dbReference type="ARBA" id="ARBA00020833"/>
    </source>
</evidence>
<feature type="region of interest" description="Disordered" evidence="4">
    <location>
        <begin position="178"/>
        <end position="201"/>
    </location>
</feature>
<dbReference type="PRINTS" id="PR00624">
    <property type="entry name" value="HISTONEH5"/>
</dbReference>
<keyword evidence="3" id="KW-0539">Nucleus</keyword>
<dbReference type="InterPro" id="IPR036390">
    <property type="entry name" value="WH_DNA-bd_sf"/>
</dbReference>
<feature type="domain" description="H15" evidence="5">
    <location>
        <begin position="34"/>
        <end position="109"/>
    </location>
</feature>
<keyword evidence="2 3" id="KW-0238">DNA-binding</keyword>
<dbReference type="GeneID" id="24093866"/>
<dbReference type="InterPro" id="IPR005818">
    <property type="entry name" value="Histone_H1/H5_H15"/>
</dbReference>
<dbReference type="SMART" id="SM00526">
    <property type="entry name" value="H15"/>
    <property type="match status" value="1"/>
</dbReference>
<evidence type="ECO:0000259" key="5">
    <source>
        <dbReference type="PROSITE" id="PS51504"/>
    </source>
</evidence>
<dbReference type="Gene3D" id="1.10.10.10">
    <property type="entry name" value="Winged helix-like DNA-binding domain superfamily/Winged helix DNA-binding domain"/>
    <property type="match status" value="1"/>
</dbReference>
<keyword evidence="7" id="KW-1185">Reference proteome</keyword>
<dbReference type="SUPFAM" id="SSF46785">
    <property type="entry name" value="Winged helix' DNA-binding domain"/>
    <property type="match status" value="1"/>
</dbReference>
<evidence type="ECO:0000256" key="2">
    <source>
        <dbReference type="ARBA" id="ARBA00023125"/>
    </source>
</evidence>
<sequence>MVSAAVTKSTKPIRSKSKTAKLGSKTTSAKAAVSHPSWKDMIQECITEHREEARSGVSRSTIKKYITEKYRIEIEGTNASQLNRAIAHGAKVGLFALPKGPSGKVKMAPKNKLSHVNENTQPVVMKKASAPKAAVSAKKSAIKPSTASVKKSKAITKSTKKITSAKAATKRPAVKAAAAKVATTNSRAVIKPRGRPKKVEA</sequence>
<keyword evidence="3" id="KW-0158">Chromosome</keyword>
<dbReference type="RefSeq" id="XP_012178238.1">
    <property type="nucleotide sequence ID" value="XM_012322848.1"/>
</dbReference>
<name>J4GJ12_9APHY</name>
<proteinExistence type="inferred from homology"/>
<feature type="region of interest" description="Disordered" evidence="4">
    <location>
        <begin position="1"/>
        <end position="35"/>
    </location>
</feature>
<comment type="similarity">
    <text evidence="3">Belongs to the histone H1/H5 family.</text>
</comment>
<comment type="subcellular location">
    <subcellularLocation>
        <location evidence="3">Nucleus</location>
    </subcellularLocation>
</comment>
<dbReference type="GO" id="GO:0005634">
    <property type="term" value="C:nucleus"/>
    <property type="evidence" value="ECO:0007669"/>
    <property type="project" value="UniProtKB-SubCell"/>
</dbReference>
<dbReference type="OrthoDB" id="1110759at2759"/>
<accession>J4GJ12</accession>
<organism evidence="6 7">
    <name type="scientific">Fibroporia radiculosa</name>
    <dbReference type="NCBI Taxonomy" id="599839"/>
    <lineage>
        <taxon>Eukaryota</taxon>
        <taxon>Fungi</taxon>
        <taxon>Dikarya</taxon>
        <taxon>Basidiomycota</taxon>
        <taxon>Agaricomycotina</taxon>
        <taxon>Agaricomycetes</taxon>
        <taxon>Polyporales</taxon>
        <taxon>Fibroporiaceae</taxon>
        <taxon>Fibroporia</taxon>
    </lineage>
</organism>
<dbReference type="GO" id="GO:0000786">
    <property type="term" value="C:nucleosome"/>
    <property type="evidence" value="ECO:0007669"/>
    <property type="project" value="InterPro"/>
</dbReference>
<dbReference type="HOGENOM" id="CLU_052897_3_1_1"/>
<dbReference type="InterPro" id="IPR005819">
    <property type="entry name" value="H1/H5"/>
</dbReference>
<reference evidence="6 7" key="1">
    <citation type="journal article" date="2012" name="Appl. Environ. Microbiol.">
        <title>Short-read sequencing for genomic analysis of the brown rot fungus Fibroporia radiculosa.</title>
        <authorList>
            <person name="Tang J.D."/>
            <person name="Perkins A.D."/>
            <person name="Sonstegard T.S."/>
            <person name="Schroeder S.G."/>
            <person name="Burgess S.C."/>
            <person name="Diehl S.V."/>
        </authorList>
    </citation>
    <scope>NUCLEOTIDE SEQUENCE [LARGE SCALE GENOMIC DNA]</scope>
    <source>
        <strain evidence="6 7">TFFH 294</strain>
    </source>
</reference>
<evidence type="ECO:0000256" key="4">
    <source>
        <dbReference type="SAM" id="MobiDB-lite"/>
    </source>
</evidence>
<dbReference type="InParanoid" id="J4GJ12"/>
<dbReference type="Pfam" id="PF00538">
    <property type="entry name" value="Linker_histone"/>
    <property type="match status" value="1"/>
</dbReference>
<dbReference type="EMBL" id="HE796907">
    <property type="protein sequence ID" value="CCL98955.1"/>
    <property type="molecule type" value="Genomic_DNA"/>
</dbReference>
<dbReference type="PROSITE" id="PS51504">
    <property type="entry name" value="H15"/>
    <property type="match status" value="1"/>
</dbReference>
<evidence type="ECO:0000313" key="6">
    <source>
        <dbReference type="EMBL" id="CCL98955.1"/>
    </source>
</evidence>
<protein>
    <recommendedName>
        <fullName evidence="1">Histone H1</fullName>
    </recommendedName>
</protein>
<dbReference type="AlphaFoldDB" id="J4GJ12"/>